<dbReference type="SMART" id="SM00239">
    <property type="entry name" value="C2"/>
    <property type="match status" value="4"/>
</dbReference>
<dbReference type="GO" id="GO:0071539">
    <property type="term" value="P:protein localization to centrosome"/>
    <property type="evidence" value="ECO:0007669"/>
    <property type="project" value="TreeGrafter"/>
</dbReference>
<proteinExistence type="predicted"/>
<feature type="region of interest" description="Disordered" evidence="1">
    <location>
        <begin position="215"/>
        <end position="238"/>
    </location>
</feature>
<dbReference type="Ensembl" id="ENSELUT00000034839.3">
    <property type="protein sequence ID" value="ENSELUP00000023607.2"/>
    <property type="gene ID" value="ENSELUG00000000958.3"/>
</dbReference>
<dbReference type="GeneTree" id="ENSGT00510000048072"/>
<feature type="region of interest" description="Disordered" evidence="1">
    <location>
        <begin position="924"/>
        <end position="944"/>
    </location>
</feature>
<feature type="compositionally biased region" description="Polar residues" evidence="1">
    <location>
        <begin position="1998"/>
        <end position="2013"/>
    </location>
</feature>
<feature type="compositionally biased region" description="Polar residues" evidence="1">
    <location>
        <begin position="254"/>
        <end position="269"/>
    </location>
</feature>
<feature type="compositionally biased region" description="Basic and acidic residues" evidence="1">
    <location>
        <begin position="696"/>
        <end position="706"/>
    </location>
</feature>
<feature type="compositionally biased region" description="Basic and acidic residues" evidence="1">
    <location>
        <begin position="2086"/>
        <end position="2104"/>
    </location>
</feature>
<feature type="region of interest" description="Disordered" evidence="1">
    <location>
        <begin position="437"/>
        <end position="475"/>
    </location>
</feature>
<feature type="region of interest" description="Disordered" evidence="1">
    <location>
        <begin position="1"/>
        <end position="28"/>
    </location>
</feature>
<feature type="domain" description="C2" evidence="2">
    <location>
        <begin position="934"/>
        <end position="1096"/>
    </location>
</feature>
<dbReference type="OMA" id="CYMPVVD"/>
<feature type="compositionally biased region" description="Polar residues" evidence="1">
    <location>
        <begin position="1847"/>
        <end position="1856"/>
    </location>
</feature>
<reference evidence="3" key="2">
    <citation type="submission" date="2020-02" db="EMBL/GenBank/DDBJ databases">
        <title>Esox lucius (northern pike) genome, fEsoLuc1, primary haplotype.</title>
        <authorList>
            <person name="Myers G."/>
            <person name="Karagic N."/>
            <person name="Meyer A."/>
            <person name="Pippel M."/>
            <person name="Reichard M."/>
            <person name="Winkler S."/>
            <person name="Tracey A."/>
            <person name="Sims Y."/>
            <person name="Howe K."/>
            <person name="Rhie A."/>
            <person name="Formenti G."/>
            <person name="Durbin R."/>
            <person name="Fedrigo O."/>
            <person name="Jarvis E.D."/>
        </authorList>
    </citation>
    <scope>NUCLEOTIDE SEQUENCE [LARGE SCALE GENOMIC DNA]</scope>
</reference>
<dbReference type="GeneID" id="105026001"/>
<dbReference type="GO" id="GO:0005814">
    <property type="term" value="C:centriole"/>
    <property type="evidence" value="ECO:0007669"/>
    <property type="project" value="TreeGrafter"/>
</dbReference>
<feature type="domain" description="C2" evidence="2">
    <location>
        <begin position="1119"/>
        <end position="1285"/>
    </location>
</feature>
<feature type="domain" description="C2" evidence="2">
    <location>
        <begin position="1571"/>
        <end position="1700"/>
    </location>
</feature>
<dbReference type="InParanoid" id="A0A3P8Z5Y8"/>
<dbReference type="PANTHER" id="PTHR21254:SF1">
    <property type="entry name" value="C2 DOMAIN-CONTAINING PROTEIN 3"/>
    <property type="match status" value="1"/>
</dbReference>
<dbReference type="InterPro" id="IPR000008">
    <property type="entry name" value="C2_dom"/>
</dbReference>
<dbReference type="InterPro" id="IPR035892">
    <property type="entry name" value="C2_domain_sf"/>
</dbReference>
<dbReference type="Pfam" id="PF00168">
    <property type="entry name" value="C2"/>
    <property type="match status" value="3"/>
</dbReference>
<evidence type="ECO:0000313" key="4">
    <source>
        <dbReference type="Proteomes" id="UP000265140"/>
    </source>
</evidence>
<accession>A0A3P8Z5Y8</accession>
<dbReference type="OrthoDB" id="79771at2759"/>
<dbReference type="Pfam" id="PF25339">
    <property type="entry name" value="C2_C2CD3_N"/>
    <property type="match status" value="1"/>
</dbReference>
<dbReference type="PROSITE" id="PS50004">
    <property type="entry name" value="C2"/>
    <property type="match status" value="4"/>
</dbReference>
<keyword evidence="4" id="KW-1185">Reference proteome</keyword>
<organism evidence="3 4">
    <name type="scientific">Esox lucius</name>
    <name type="common">Northern pike</name>
    <dbReference type="NCBI Taxonomy" id="8010"/>
    <lineage>
        <taxon>Eukaryota</taxon>
        <taxon>Metazoa</taxon>
        <taxon>Chordata</taxon>
        <taxon>Craniata</taxon>
        <taxon>Vertebrata</taxon>
        <taxon>Euteleostomi</taxon>
        <taxon>Actinopterygii</taxon>
        <taxon>Neopterygii</taxon>
        <taxon>Teleostei</taxon>
        <taxon>Protacanthopterygii</taxon>
        <taxon>Esociformes</taxon>
        <taxon>Esocidae</taxon>
        <taxon>Esox</taxon>
    </lineage>
</organism>
<dbReference type="InterPro" id="IPR057537">
    <property type="entry name" value="C2_C2CD3_N"/>
</dbReference>
<reference evidence="3" key="4">
    <citation type="submission" date="2025-09" db="UniProtKB">
        <authorList>
            <consortium name="Ensembl"/>
        </authorList>
    </citation>
    <scope>IDENTIFICATION</scope>
</reference>
<reference evidence="3" key="3">
    <citation type="submission" date="2025-08" db="UniProtKB">
        <authorList>
            <consortium name="Ensembl"/>
        </authorList>
    </citation>
    <scope>IDENTIFICATION</scope>
</reference>
<dbReference type="Bgee" id="ENSELUG00000000958">
    <property type="expression patterns" value="Expressed in head kidney and 15 other cell types or tissues"/>
</dbReference>
<sequence>MKTKKSKSTKVGNGNQKRKIQSDVPPSTSLPPLVEGQLRCFLRVTVSKVLWTVPKPPPTTFVRLRWWGESSSGTHFRPQDGSQKSQKIVKSTARFPIRCGPKQFTSYLTDMGSLMLDVLTNPEHLPIARTQVAGISRLSFSHSISGFFTLVSPTSEKLGELQVSLALEALAETYHSSSSVPTTDMSFETAVSEVRSTVKPASPQISLVVPSLSRPLSVNSGKESGSNTPRGKDHLYFKNVQTEKKRDVAVEIQRPTSSSSQHGQESTCGQASNDILSVILERGSKLRNAMVVSALKSDRDCEFALKDTSLPLPKDNIGAPPMSSIPPCGKLLQNLLHAESSLLLSPQSPSENLSRDCDTANRAIDLLLGSFNGSTLPIWDGDGSPPDSLLSVCGDSELNDPQYDQSLLENLFYKTPISNGGPGDEDVGGPSLKMDLNMSGDKEDMRLSGPKKTTGSAVRDSDLMTPGTGDKVPGLSTEQLNVLADVRLARVVVHSLTVPTDSSNTTSRKTSGKGKPPQPLSTKKCSYFVEYLFPVSSSRHGPSQAMAAEVTRVVSTKVTGGVVTFQKSSMFPVHFSGSTIEQWWGTDLTFNIYSKKSFQKKPLAIGKAVFPICCLLQREPLSQTLLLPVLSQEVTCESQNIGSLKVSVELAADNIDFSSTKNSKSAPGSTAPFSATATTLTANSPARGEVNTARPHPKDPRGEDLRPSAPPNSNSWTDIRTVVAQGPSPLTCVQTSLPRRQIHLLEEEDKECEVLLHALLMVPDGKDFDCGSMQPPNIYLNCKLFGQDEMSRSVISWGQRSPTFNFVQVAPLALTSRLLERMRNNVMVIEVWQRAGISGKDRLLGLVKVPLHQFYMSFRDPKISQLLLQAQYPVLGVDSYMPVTDVFSGIIKGNLRVLLAMGQSEQIVALQRMRDEELGSVPRLPRPGHLLDLHPNKEHKAKPSSAEAMREHLFVVKVEKVKGLTPLQSTVWGEADCYVQYAFPTQEEPPGQSLDPNLIESSVNLRQFRTTTSLCVPDPVFNHSESHMLLAPAGVPVQRLLLSSFSSQGLANGGGIQFEVWCRYYYPNVRDQLVAKGMLPLSKLCAMVTMQRQQPAEAQVFSLPLTPRTDSPAGHQPQPSGLLDVYVHYKHGPMRCDGRSGAVASRVVTVVIQVHRAAGLQAAARALSEQNDAFQYYADVGVNAFVTSQLSFLPESESRSTRVVARTFCPEFDHHTEFPCEVQIQRAPGETCSLAELLQEATAVFTVRHRDSPKAMARSTDTLLGTVTIQLADLVYRRTGIRGWFGVSLPQDLASASSRHHVLVGGLEISISFAHHADRERVMAAARDLGWEVAMAGGPAEDEETGGSDGEDWAPIRRTVYLTVSTPRVWVPVRCLLLPGHRELQRSTYCYLRYKVYDQEAFCSQLRHPGQSMEEKGGGEEGLATVSFTGSRTVELRSSQPLYWYLREERLEVQVWVAFGKDRRVRPHDSDRLVGSTFVDLSSLAKRSRSKLTLTGVYPLFRRSAPDLSGAALRVHITLTPGSLPKDHTVGGTDSQVLEDCDSQGEEQSPGQEGPLSTPALSGASEPHDRHQTDPSTSAKLSEVSVQDAFSVTITVERAMHLSLKGCPLAERSGGLPSCCVSYATADSTEPVTTAVVADSPCPVWGHQQECRLSKKLLLDPQRSLVFKIWHRGDVERVIGFASVDLSPLLSGFQSVCGWYNITDFSGQCQGQLKVSVCPLKGVQELRGQRQAACEEASKDSSTLFQTAPLYYRTTATYSSFPCHISRYTEQRINSSPATPDRLDRLLSESQSDRHDEHMDKVRLYHQGLQEGGAGHPSSSVLFSALRKNLSELDEIQRYFSRKLSTPTFPSVSEPGQRSRLEEHGEMDSTQLLLKSNRLVGEVNDLVNDLHGHHRVETTPFNPQIRSTTSPVSDEHLLPGLSEEFPQSAPCSQKASTSLLEEVSPVPSPEPSLSQENRGSQTEEDEDAKSPASEDGPGEEEEDGDYEETVVEPRPLNEVTSLTDRTSPWTSLLSDPELGSLESLEAPEEHPASDSPCIPSLTQQEGEGERPGLQADALLTCSSGEVRGQHAKSGESSYGSEEDEADTMRDGDGPLHSSDDEAVQHQESITASVHDESPLCSGETASRVPGDRDTLSEGETPGLLLDSAATERSDPVEIPNFFLPSHHLEASMRALRIAPVFSRASSDPKECSHRHGIPYHRLPLPRPNISSLSMKKEETKRIAKIFASHFKDEH</sequence>
<evidence type="ECO:0000259" key="2">
    <source>
        <dbReference type="PROSITE" id="PS50004"/>
    </source>
</evidence>
<dbReference type="Gene3D" id="2.60.40.150">
    <property type="entry name" value="C2 domain"/>
    <property type="match status" value="2"/>
</dbReference>
<feature type="compositionally biased region" description="Basic and acidic residues" evidence="1">
    <location>
        <begin position="1857"/>
        <end position="1867"/>
    </location>
</feature>
<protein>
    <recommendedName>
        <fullName evidence="2">C2 domain-containing protein</fullName>
    </recommendedName>
</protein>
<feature type="compositionally biased region" description="Basic and acidic residues" evidence="1">
    <location>
        <begin position="929"/>
        <end position="938"/>
    </location>
</feature>
<dbReference type="Proteomes" id="UP000265140">
    <property type="component" value="Chromosome 1"/>
</dbReference>
<feature type="compositionally biased region" description="Polar residues" evidence="1">
    <location>
        <begin position="1899"/>
        <end position="1912"/>
    </location>
</feature>
<feature type="region of interest" description="Disordered" evidence="1">
    <location>
        <begin position="250"/>
        <end position="269"/>
    </location>
</feature>
<dbReference type="PANTHER" id="PTHR21254">
    <property type="entry name" value="C2 DOMAIN-CONTAINING PROTEIN 3"/>
    <property type="match status" value="1"/>
</dbReference>
<dbReference type="GO" id="GO:0034451">
    <property type="term" value="C:centriolar satellite"/>
    <property type="evidence" value="ECO:0007669"/>
    <property type="project" value="TreeGrafter"/>
</dbReference>
<dbReference type="SUPFAM" id="SSF49562">
    <property type="entry name" value="C2 domain (Calcium/lipid-binding domain, CaLB)"/>
    <property type="match status" value="3"/>
</dbReference>
<dbReference type="RefSeq" id="XP_012990334.3">
    <property type="nucleotide sequence ID" value="XM_013134880.3"/>
</dbReference>
<feature type="region of interest" description="Disordered" evidence="1">
    <location>
        <begin position="679"/>
        <end position="716"/>
    </location>
</feature>
<feature type="region of interest" description="Disordered" evidence="1">
    <location>
        <begin position="1522"/>
        <end position="1582"/>
    </location>
</feature>
<evidence type="ECO:0000256" key="1">
    <source>
        <dbReference type="SAM" id="MobiDB-lite"/>
    </source>
</evidence>
<feature type="region of interest" description="Disordered" evidence="1">
    <location>
        <begin position="499"/>
        <end position="521"/>
    </location>
</feature>
<feature type="region of interest" description="Disordered" evidence="1">
    <location>
        <begin position="1894"/>
        <end position="2151"/>
    </location>
</feature>
<feature type="compositionally biased region" description="Acidic residues" evidence="1">
    <location>
        <begin position="1976"/>
        <end position="1990"/>
    </location>
</feature>
<evidence type="ECO:0000313" key="3">
    <source>
        <dbReference type="Ensembl" id="ENSELUP00000023607.2"/>
    </source>
</evidence>
<dbReference type="STRING" id="8010.ENSELUP00000023607"/>
<dbReference type="GO" id="GO:0060271">
    <property type="term" value="P:cilium assembly"/>
    <property type="evidence" value="ECO:0007669"/>
    <property type="project" value="TreeGrafter"/>
</dbReference>
<feature type="domain" description="C2" evidence="2">
    <location>
        <begin position="738"/>
        <end position="867"/>
    </location>
</feature>
<feature type="compositionally biased region" description="Polar residues" evidence="1">
    <location>
        <begin position="499"/>
        <end position="509"/>
    </location>
</feature>
<dbReference type="GO" id="GO:0061511">
    <property type="term" value="P:centriole elongation"/>
    <property type="evidence" value="ECO:0007669"/>
    <property type="project" value="TreeGrafter"/>
</dbReference>
<gene>
    <name evidence="3" type="primary">C2CD3</name>
</gene>
<reference evidence="4" key="1">
    <citation type="journal article" date="2014" name="PLoS ONE">
        <title>The genome and linkage map of the northern pike (Esox lucius): conserved synteny revealed between the salmonid sister group and the Neoteleostei.</title>
        <authorList>
            <person name="Rondeau E.B."/>
            <person name="Minkley D.R."/>
            <person name="Leong J.S."/>
            <person name="Messmer A.M."/>
            <person name="Jantzen J.R."/>
            <person name="von Schalburg K.R."/>
            <person name="Lemon C."/>
            <person name="Bird N.H."/>
            <person name="Koop B.F."/>
        </authorList>
    </citation>
    <scope>NUCLEOTIDE SEQUENCE</scope>
</reference>
<name>A0A3P8Z5Y8_ESOLU</name>
<feature type="region of interest" description="Disordered" evidence="1">
    <location>
        <begin position="1847"/>
        <end position="1868"/>
    </location>
</feature>